<dbReference type="AlphaFoldDB" id="A0A814Q3G9"/>
<dbReference type="InterPro" id="IPR040756">
    <property type="entry name" value="Peptidase_M61_N"/>
</dbReference>
<protein>
    <recommendedName>
        <fullName evidence="2">Peptidase M61 N-terminal domain-containing protein</fullName>
    </recommendedName>
</protein>
<dbReference type="InterPro" id="IPR027268">
    <property type="entry name" value="Peptidase_M4/M1_CTD_sf"/>
</dbReference>
<accession>A0A814Q3G9</accession>
<dbReference type="Pfam" id="PF17899">
    <property type="entry name" value="Peptidase_M61_N"/>
    <property type="match status" value="1"/>
</dbReference>
<dbReference type="OrthoDB" id="9986232at2759"/>
<dbReference type="Gene3D" id="1.10.390.10">
    <property type="entry name" value="Neutral Protease Domain 2"/>
    <property type="match status" value="1"/>
</dbReference>
<name>A0A814Q3G9_9BILA</name>
<comment type="caution">
    <text evidence="3">The sequence shown here is derived from an EMBL/GenBank/DDBJ whole genome shotgun (WGS) entry which is preliminary data.</text>
</comment>
<dbReference type="EMBL" id="CAJNOO010001207">
    <property type="protein sequence ID" value="CAF1114843.1"/>
    <property type="molecule type" value="Genomic_DNA"/>
</dbReference>
<evidence type="ECO:0000313" key="3">
    <source>
        <dbReference type="EMBL" id="CAF1114843.1"/>
    </source>
</evidence>
<evidence type="ECO:0000256" key="1">
    <source>
        <dbReference type="SAM" id="SignalP"/>
    </source>
</evidence>
<dbReference type="EMBL" id="CAJOAX010001247">
    <property type="protein sequence ID" value="CAF3698998.1"/>
    <property type="molecule type" value="Genomic_DNA"/>
</dbReference>
<gene>
    <name evidence="4" type="ORF">OTI717_LOCUS12398</name>
    <name evidence="3" type="ORF">RFH988_LOCUS20034</name>
</gene>
<evidence type="ECO:0000313" key="4">
    <source>
        <dbReference type="EMBL" id="CAF3698998.1"/>
    </source>
</evidence>
<dbReference type="Gene3D" id="2.60.40.3650">
    <property type="match status" value="1"/>
</dbReference>
<feature type="signal peptide" evidence="1">
    <location>
        <begin position="1"/>
        <end position="24"/>
    </location>
</feature>
<dbReference type="Proteomes" id="UP000663823">
    <property type="component" value="Unassembled WGS sequence"/>
</dbReference>
<reference evidence="3" key="1">
    <citation type="submission" date="2021-02" db="EMBL/GenBank/DDBJ databases">
        <authorList>
            <person name="Nowell W R."/>
        </authorList>
    </citation>
    <scope>NUCLEOTIDE SEQUENCE</scope>
</reference>
<dbReference type="Proteomes" id="UP000663882">
    <property type="component" value="Unassembled WGS sequence"/>
</dbReference>
<sequence>MMHYSTYFLIITAVFVLLFATSSSSSINSPSVYAQYTLSYNDAQSTNIDINIEFGINEDIQLHLNGTQTFIMPRSVPSGYALEFYDSYVDNLIAKSSDGSLITVKKDSAGGPRWTLECASNETLSTISYSINLTKHEQGILSGYDASKIRQNRYIGILGYSTFGYLEPMDEVENLPLMLIVQSLPEWPIHLTLPPTTNRVPGQQTYSTASGIAKNYYHLADTQVFMGPSMNVTYIPISYDELYQQKTKSQLSFDQNLIEQNYIQRSLSFYVVIYTEDTDNLDVDMATNLSVQAMKNLLLYYNNVPFSLYTVAMEMTKPLDDKHSYGISMEHLNSCTINIEYGSGIHKNSTKDQIRIFQYNLAHHIQHAWLPKRLFSKFYYSFIFELTPVIDTIWFNEGFGQYIAMDAMARALPLNESYEYRQYFIKNRFEYKVNLAPLFIKQMPLPYLSMIASSLFSIDVRTTINVNSRGALMAKDMDELIQLNTQKQKSLRDGIIYMLNWSESNSYIIPFTMEQFPKFFMNATNVDVSPVLEKWLQ</sequence>
<feature type="domain" description="Peptidase M61 N-terminal" evidence="2">
    <location>
        <begin position="35"/>
        <end position="227"/>
    </location>
</feature>
<organism evidence="3 5">
    <name type="scientific">Rotaria sordida</name>
    <dbReference type="NCBI Taxonomy" id="392033"/>
    <lineage>
        <taxon>Eukaryota</taxon>
        <taxon>Metazoa</taxon>
        <taxon>Spiralia</taxon>
        <taxon>Gnathifera</taxon>
        <taxon>Rotifera</taxon>
        <taxon>Eurotatoria</taxon>
        <taxon>Bdelloidea</taxon>
        <taxon>Philodinida</taxon>
        <taxon>Philodinidae</taxon>
        <taxon>Rotaria</taxon>
    </lineage>
</organism>
<keyword evidence="1" id="KW-0732">Signal</keyword>
<proteinExistence type="predicted"/>
<feature type="chain" id="PRO_5035685109" description="Peptidase M61 N-terminal domain-containing protein" evidence="1">
    <location>
        <begin position="25"/>
        <end position="537"/>
    </location>
</feature>
<evidence type="ECO:0000313" key="5">
    <source>
        <dbReference type="Proteomes" id="UP000663882"/>
    </source>
</evidence>
<evidence type="ECO:0000259" key="2">
    <source>
        <dbReference type="Pfam" id="PF17899"/>
    </source>
</evidence>